<proteinExistence type="predicted"/>
<dbReference type="AlphaFoldDB" id="A0A4R8WP53"/>
<evidence type="ECO:0000313" key="3">
    <source>
        <dbReference type="Proteomes" id="UP000298412"/>
    </source>
</evidence>
<dbReference type="InterPro" id="IPR014757">
    <property type="entry name" value="Tscrpt_reg_IclR_C"/>
</dbReference>
<dbReference type="OrthoDB" id="4068713at2"/>
<reference evidence="2 3" key="1">
    <citation type="submission" date="2019-03" db="EMBL/GenBank/DDBJ databases">
        <title>Genomics of glacier-inhabiting Cryobacterium strains.</title>
        <authorList>
            <person name="Liu Q."/>
            <person name="Xin Y.-H."/>
        </authorList>
    </citation>
    <scope>NUCLEOTIDE SEQUENCE [LARGE SCALE GENOMIC DNA]</scope>
    <source>
        <strain evidence="2 3">MDT1-3</strain>
    </source>
</reference>
<name>A0A4R8WP53_9MICO</name>
<dbReference type="PROSITE" id="PS51078">
    <property type="entry name" value="ICLR_ED"/>
    <property type="match status" value="1"/>
</dbReference>
<accession>A0A4R8WP53</accession>
<keyword evidence="3" id="KW-1185">Reference proteome</keyword>
<evidence type="ECO:0000259" key="1">
    <source>
        <dbReference type="PROSITE" id="PS51078"/>
    </source>
</evidence>
<dbReference type="SUPFAM" id="SSF55781">
    <property type="entry name" value="GAF domain-like"/>
    <property type="match status" value="1"/>
</dbReference>
<dbReference type="Gene3D" id="3.30.450.40">
    <property type="match status" value="1"/>
</dbReference>
<sequence length="58" mass="5820">MAAGSSSLAAPIRDRTGHVVAAVSIVTHSSPGAGPEQEQAVRVAAQGMSRALGRHRAS</sequence>
<comment type="caution">
    <text evidence="2">The sequence shown here is derived from an EMBL/GenBank/DDBJ whole genome shotgun (WGS) entry which is preliminary data.</text>
</comment>
<dbReference type="EMBL" id="SOFP01000053">
    <property type="protein sequence ID" value="TFC13636.1"/>
    <property type="molecule type" value="Genomic_DNA"/>
</dbReference>
<evidence type="ECO:0000313" key="2">
    <source>
        <dbReference type="EMBL" id="TFC13636.1"/>
    </source>
</evidence>
<gene>
    <name evidence="2" type="ORF">E3O19_12050</name>
</gene>
<protein>
    <recommendedName>
        <fullName evidence="1">IclR-ED domain-containing protein</fullName>
    </recommendedName>
</protein>
<feature type="domain" description="IclR-ED" evidence="1">
    <location>
        <begin position="1"/>
        <end position="54"/>
    </location>
</feature>
<organism evidence="2 3">
    <name type="scientific">Cryobacterium algoritolerans</name>
    <dbReference type="NCBI Taxonomy" id="1259184"/>
    <lineage>
        <taxon>Bacteria</taxon>
        <taxon>Bacillati</taxon>
        <taxon>Actinomycetota</taxon>
        <taxon>Actinomycetes</taxon>
        <taxon>Micrococcales</taxon>
        <taxon>Microbacteriaceae</taxon>
        <taxon>Cryobacterium</taxon>
    </lineage>
</organism>
<dbReference type="Proteomes" id="UP000298412">
    <property type="component" value="Unassembled WGS sequence"/>
</dbReference>
<dbReference type="InterPro" id="IPR029016">
    <property type="entry name" value="GAF-like_dom_sf"/>
</dbReference>